<gene>
    <name evidence="2" type="primary">ORF105786</name>
</gene>
<dbReference type="AlphaFoldDB" id="A0A0B7AA22"/>
<evidence type="ECO:0000256" key="1">
    <source>
        <dbReference type="SAM" id="MobiDB-lite"/>
    </source>
</evidence>
<feature type="region of interest" description="Disordered" evidence="1">
    <location>
        <begin position="1"/>
        <end position="30"/>
    </location>
</feature>
<proteinExistence type="predicted"/>
<feature type="compositionally biased region" description="Polar residues" evidence="1">
    <location>
        <begin position="1"/>
        <end position="10"/>
    </location>
</feature>
<organism evidence="2">
    <name type="scientific">Arion vulgaris</name>
    <dbReference type="NCBI Taxonomy" id="1028688"/>
    <lineage>
        <taxon>Eukaryota</taxon>
        <taxon>Metazoa</taxon>
        <taxon>Spiralia</taxon>
        <taxon>Lophotrochozoa</taxon>
        <taxon>Mollusca</taxon>
        <taxon>Gastropoda</taxon>
        <taxon>Heterobranchia</taxon>
        <taxon>Euthyneura</taxon>
        <taxon>Panpulmonata</taxon>
        <taxon>Eupulmonata</taxon>
        <taxon>Stylommatophora</taxon>
        <taxon>Helicina</taxon>
        <taxon>Arionoidea</taxon>
        <taxon>Arionidae</taxon>
        <taxon>Arion</taxon>
    </lineage>
</organism>
<protein>
    <submittedName>
        <fullName evidence="2">Uncharacterized protein</fullName>
    </submittedName>
</protein>
<evidence type="ECO:0000313" key="2">
    <source>
        <dbReference type="EMBL" id="CEK77628.1"/>
    </source>
</evidence>
<dbReference type="EMBL" id="HACG01030763">
    <property type="protein sequence ID" value="CEK77628.1"/>
    <property type="molecule type" value="Transcribed_RNA"/>
</dbReference>
<sequence length="85" mass="9672">MASNNTTLTSLWIDDGQGSPRHATPVTPCKSVTVSNSKEDLIQFYRNTGLDSVAKDKFSWWLSLSHSLRTRCHHICYRNLPLLPR</sequence>
<reference evidence="2" key="1">
    <citation type="submission" date="2014-12" db="EMBL/GenBank/DDBJ databases">
        <title>Insight into the proteome of Arion vulgaris.</title>
        <authorList>
            <person name="Aradska J."/>
            <person name="Bulat T."/>
            <person name="Smidak R."/>
            <person name="Sarate P."/>
            <person name="Gangsoo J."/>
            <person name="Sialana F."/>
            <person name="Bilban M."/>
            <person name="Lubec G."/>
        </authorList>
    </citation>
    <scope>NUCLEOTIDE SEQUENCE</scope>
    <source>
        <tissue evidence="2">Skin</tissue>
    </source>
</reference>
<accession>A0A0B7AA22</accession>
<name>A0A0B7AA22_9EUPU</name>